<sequence length="199" mass="22983">MERSVHLTEPGAARVGRNLQLQEREQTERGDVSVNFRLKPPPKNLEEENFTIAILTCILFFFFFFFFFSVYDKDKEIAYDFTCNDVEQTATVTRPEEGILTRYLTPFGEPYLTVSPEHIFMKPFLVSNPRPKARRGMSTMLGTISCWSLPIARVLLIGFLLLFPLKARSAMNLWSHHCFLYKHPSSIVSLSLNRVNDPL</sequence>
<dbReference type="Proteomes" id="UP001141806">
    <property type="component" value="Unassembled WGS sequence"/>
</dbReference>
<gene>
    <name evidence="2" type="ORF">NE237_018307</name>
</gene>
<proteinExistence type="predicted"/>
<evidence type="ECO:0000313" key="3">
    <source>
        <dbReference type="Proteomes" id="UP001141806"/>
    </source>
</evidence>
<keyword evidence="1" id="KW-1133">Transmembrane helix</keyword>
<name>A0A9Q0K9L3_9MAGN</name>
<reference evidence="2" key="1">
    <citation type="journal article" date="2023" name="Plant J.">
        <title>The genome of the king protea, Protea cynaroides.</title>
        <authorList>
            <person name="Chang J."/>
            <person name="Duong T.A."/>
            <person name="Schoeman C."/>
            <person name="Ma X."/>
            <person name="Roodt D."/>
            <person name="Barker N."/>
            <person name="Li Z."/>
            <person name="Van de Peer Y."/>
            <person name="Mizrachi E."/>
        </authorList>
    </citation>
    <scope>NUCLEOTIDE SEQUENCE</scope>
    <source>
        <tissue evidence="2">Young leaves</tissue>
    </source>
</reference>
<accession>A0A9Q0K9L3</accession>
<dbReference type="AlphaFoldDB" id="A0A9Q0K9L3"/>
<keyword evidence="3" id="KW-1185">Reference proteome</keyword>
<feature type="transmembrane region" description="Helical" evidence="1">
    <location>
        <begin position="140"/>
        <end position="163"/>
    </location>
</feature>
<dbReference type="EMBL" id="JAMYWD010000007">
    <property type="protein sequence ID" value="KAJ4966458.1"/>
    <property type="molecule type" value="Genomic_DNA"/>
</dbReference>
<keyword evidence="1" id="KW-0472">Membrane</keyword>
<protein>
    <submittedName>
        <fullName evidence="2">Uncharacterized protein</fullName>
    </submittedName>
</protein>
<feature type="transmembrane region" description="Helical" evidence="1">
    <location>
        <begin position="50"/>
        <end position="71"/>
    </location>
</feature>
<comment type="caution">
    <text evidence="2">The sequence shown here is derived from an EMBL/GenBank/DDBJ whole genome shotgun (WGS) entry which is preliminary data.</text>
</comment>
<keyword evidence="1" id="KW-0812">Transmembrane</keyword>
<organism evidence="2 3">
    <name type="scientific">Protea cynaroides</name>
    <dbReference type="NCBI Taxonomy" id="273540"/>
    <lineage>
        <taxon>Eukaryota</taxon>
        <taxon>Viridiplantae</taxon>
        <taxon>Streptophyta</taxon>
        <taxon>Embryophyta</taxon>
        <taxon>Tracheophyta</taxon>
        <taxon>Spermatophyta</taxon>
        <taxon>Magnoliopsida</taxon>
        <taxon>Proteales</taxon>
        <taxon>Proteaceae</taxon>
        <taxon>Protea</taxon>
    </lineage>
</organism>
<evidence type="ECO:0000313" key="2">
    <source>
        <dbReference type="EMBL" id="KAJ4966458.1"/>
    </source>
</evidence>
<evidence type="ECO:0000256" key="1">
    <source>
        <dbReference type="SAM" id="Phobius"/>
    </source>
</evidence>